<dbReference type="VEuPathDB" id="FungiDB:PLEOSDRAFT_1035556"/>
<dbReference type="AlphaFoldDB" id="A0A067P5T4"/>
<dbReference type="HOGENOM" id="CLU_046085_0_0_1"/>
<dbReference type="Proteomes" id="UP000027073">
    <property type="component" value="Unassembled WGS sequence"/>
</dbReference>
<feature type="non-terminal residue" evidence="1">
    <location>
        <position position="1"/>
    </location>
</feature>
<proteinExistence type="predicted"/>
<name>A0A067P5T4_PLEO1</name>
<organism evidence="1 2">
    <name type="scientific">Pleurotus ostreatus (strain PC15)</name>
    <name type="common">Oyster mushroom</name>
    <dbReference type="NCBI Taxonomy" id="1137138"/>
    <lineage>
        <taxon>Eukaryota</taxon>
        <taxon>Fungi</taxon>
        <taxon>Dikarya</taxon>
        <taxon>Basidiomycota</taxon>
        <taxon>Agaricomycotina</taxon>
        <taxon>Agaricomycetes</taxon>
        <taxon>Agaricomycetidae</taxon>
        <taxon>Agaricales</taxon>
        <taxon>Pleurotineae</taxon>
        <taxon>Pleurotaceae</taxon>
        <taxon>Pleurotus</taxon>
    </lineage>
</organism>
<gene>
    <name evidence="1" type="ORF">PLEOSDRAFT_1035556</name>
</gene>
<dbReference type="Gene3D" id="3.10.110.10">
    <property type="entry name" value="Ubiquitin Conjugating Enzyme"/>
    <property type="match status" value="1"/>
</dbReference>
<evidence type="ECO:0000313" key="1">
    <source>
        <dbReference type="EMBL" id="KDQ31241.1"/>
    </source>
</evidence>
<protein>
    <submittedName>
        <fullName evidence="1">Uncharacterized protein</fullName>
    </submittedName>
</protein>
<accession>A0A067P5T4</accession>
<dbReference type="InParanoid" id="A0A067P5T4"/>
<dbReference type="InterPro" id="IPR016135">
    <property type="entry name" value="UBQ-conjugating_enzyme/RWD"/>
</dbReference>
<dbReference type="EMBL" id="KL198006">
    <property type="protein sequence ID" value="KDQ31241.1"/>
    <property type="molecule type" value="Genomic_DNA"/>
</dbReference>
<evidence type="ECO:0000313" key="2">
    <source>
        <dbReference type="Proteomes" id="UP000027073"/>
    </source>
</evidence>
<sequence length="403" mass="44662">CPVLNCCAEVRALAVFETLGAFDRLVLYERETAASRARKIPRNTGGADSVGPGGTGYATGYSVLAHQMVQQSQPQVQQQSTTVVNSSEDHAAHSDRITCCALETLIKLLPAPYSADPQTYDFLPHPSLGPLLALSQLTEVLSNLLRNDSISDWGNRSGTYQTVLSLLRRMADSEVTLRRLVERKWEVKQSCSIDQWMWEKGEIIWEREGKGGEGAIVRGVPLYHHFQKLTRQCEAFLSGALQMMENSAEDDAEVDEAMMQTTSLCGDIIAARDDIQRTMAALGSEAEVDEAKGKAKTTIATEDTHKVDQEYAQACERLAFKYVRLAADSEDNGRSGLKYPSFNFNAALSSSSSETRIPKDRMHLVKELAVMATSLPPGIWVRVDEVRNDVMCVYPPYRIIIYT</sequence>
<dbReference type="STRING" id="1137138.A0A067P5T4"/>
<reference evidence="2" key="1">
    <citation type="journal article" date="2014" name="Proc. Natl. Acad. Sci. U.S.A.">
        <title>Extensive sampling of basidiomycete genomes demonstrates inadequacy of the white-rot/brown-rot paradigm for wood decay fungi.</title>
        <authorList>
            <person name="Riley R."/>
            <person name="Salamov A.A."/>
            <person name="Brown D.W."/>
            <person name="Nagy L.G."/>
            <person name="Floudas D."/>
            <person name="Held B.W."/>
            <person name="Levasseur A."/>
            <person name="Lombard V."/>
            <person name="Morin E."/>
            <person name="Otillar R."/>
            <person name="Lindquist E.A."/>
            <person name="Sun H."/>
            <person name="LaButti K.M."/>
            <person name="Schmutz J."/>
            <person name="Jabbour D."/>
            <person name="Luo H."/>
            <person name="Baker S.E."/>
            <person name="Pisabarro A.G."/>
            <person name="Walton J.D."/>
            <person name="Blanchette R.A."/>
            <person name="Henrissat B."/>
            <person name="Martin F."/>
            <person name="Cullen D."/>
            <person name="Hibbett D.S."/>
            <person name="Grigoriev I.V."/>
        </authorList>
    </citation>
    <scope>NUCLEOTIDE SEQUENCE [LARGE SCALE GENOMIC DNA]</scope>
    <source>
        <strain evidence="2">PC15</strain>
    </source>
</reference>
<dbReference type="OrthoDB" id="47801at2759"/>